<dbReference type="EMBL" id="CP144700">
    <property type="protein sequence ID" value="WVZ22316.1"/>
    <property type="molecule type" value="Genomic_DNA"/>
</dbReference>
<sequence length="121" mass="13783">MIDIGINDEHNLPYGVLISKILGLNQVVLLGETKVICNRTNEIGKAILTCIGLKKTANSWVFRDFKRTFEKAGKLKKFVLRMEKKMDEIIKNYVESSSSTEELDEDYESSDEDSMVESESE</sequence>
<evidence type="ECO:0000256" key="1">
    <source>
        <dbReference type="SAM" id="MobiDB-lite"/>
    </source>
</evidence>
<evidence type="ECO:0000313" key="2">
    <source>
        <dbReference type="EMBL" id="WVZ22316.1"/>
    </source>
</evidence>
<name>A0AAQ3P5C0_VIGMU</name>
<protein>
    <submittedName>
        <fullName evidence="2">Uncharacterized protein</fullName>
    </submittedName>
</protein>
<accession>A0AAQ3P5C0</accession>
<reference evidence="2 3" key="1">
    <citation type="journal article" date="2023" name="Life. Sci Alliance">
        <title>Evolutionary insights into 3D genome organization and epigenetic landscape of Vigna mungo.</title>
        <authorList>
            <person name="Junaid A."/>
            <person name="Singh B."/>
            <person name="Bhatia S."/>
        </authorList>
    </citation>
    <scope>NUCLEOTIDE SEQUENCE [LARGE SCALE GENOMIC DNA]</scope>
    <source>
        <strain evidence="2">Urdbean</strain>
    </source>
</reference>
<gene>
    <name evidence="2" type="ORF">V8G54_000860</name>
</gene>
<keyword evidence="3" id="KW-1185">Reference proteome</keyword>
<proteinExistence type="predicted"/>
<feature type="region of interest" description="Disordered" evidence="1">
    <location>
        <begin position="96"/>
        <end position="121"/>
    </location>
</feature>
<dbReference type="AlphaFoldDB" id="A0AAQ3P5C0"/>
<organism evidence="2 3">
    <name type="scientific">Vigna mungo</name>
    <name type="common">Black gram</name>
    <name type="synonym">Phaseolus mungo</name>
    <dbReference type="NCBI Taxonomy" id="3915"/>
    <lineage>
        <taxon>Eukaryota</taxon>
        <taxon>Viridiplantae</taxon>
        <taxon>Streptophyta</taxon>
        <taxon>Embryophyta</taxon>
        <taxon>Tracheophyta</taxon>
        <taxon>Spermatophyta</taxon>
        <taxon>Magnoliopsida</taxon>
        <taxon>eudicotyledons</taxon>
        <taxon>Gunneridae</taxon>
        <taxon>Pentapetalae</taxon>
        <taxon>rosids</taxon>
        <taxon>fabids</taxon>
        <taxon>Fabales</taxon>
        <taxon>Fabaceae</taxon>
        <taxon>Papilionoideae</taxon>
        <taxon>50 kb inversion clade</taxon>
        <taxon>NPAAA clade</taxon>
        <taxon>indigoferoid/millettioid clade</taxon>
        <taxon>Phaseoleae</taxon>
        <taxon>Vigna</taxon>
    </lineage>
</organism>
<evidence type="ECO:0000313" key="3">
    <source>
        <dbReference type="Proteomes" id="UP001374535"/>
    </source>
</evidence>
<dbReference type="Proteomes" id="UP001374535">
    <property type="component" value="Chromosome 1"/>
</dbReference>
<feature type="compositionally biased region" description="Acidic residues" evidence="1">
    <location>
        <begin position="101"/>
        <end position="121"/>
    </location>
</feature>